<dbReference type="AlphaFoldDB" id="A0A2I0AME9"/>
<reference evidence="2 3" key="1">
    <citation type="journal article" date="2017" name="Nature">
        <title>The Apostasia genome and the evolution of orchids.</title>
        <authorList>
            <person name="Zhang G.Q."/>
            <person name="Liu K.W."/>
            <person name="Li Z."/>
            <person name="Lohaus R."/>
            <person name="Hsiao Y.Y."/>
            <person name="Niu S.C."/>
            <person name="Wang J.Y."/>
            <person name="Lin Y.C."/>
            <person name="Xu Q."/>
            <person name="Chen L.J."/>
            <person name="Yoshida K."/>
            <person name="Fujiwara S."/>
            <person name="Wang Z.W."/>
            <person name="Zhang Y.Q."/>
            <person name="Mitsuda N."/>
            <person name="Wang M."/>
            <person name="Liu G.H."/>
            <person name="Pecoraro L."/>
            <person name="Huang H.X."/>
            <person name="Xiao X.J."/>
            <person name="Lin M."/>
            <person name="Wu X.Y."/>
            <person name="Wu W.L."/>
            <person name="Chen Y.Y."/>
            <person name="Chang S.B."/>
            <person name="Sakamoto S."/>
            <person name="Ohme-Takagi M."/>
            <person name="Yagi M."/>
            <person name="Zeng S.J."/>
            <person name="Shen C.Y."/>
            <person name="Yeh C.M."/>
            <person name="Luo Y.B."/>
            <person name="Tsai W.C."/>
            <person name="Van de Peer Y."/>
            <person name="Liu Z.J."/>
        </authorList>
    </citation>
    <scope>NUCLEOTIDE SEQUENCE [LARGE SCALE GENOMIC DNA]</scope>
    <source>
        <strain evidence="3">cv. Shenzhen</strain>
        <tissue evidence="2">Stem</tissue>
    </source>
</reference>
<feature type="region of interest" description="Disordered" evidence="1">
    <location>
        <begin position="134"/>
        <end position="165"/>
    </location>
</feature>
<protein>
    <submittedName>
        <fullName evidence="2">Uncharacterized protein</fullName>
    </submittedName>
</protein>
<dbReference type="STRING" id="1088818.A0A2I0AME9"/>
<name>A0A2I0AME9_9ASPA</name>
<dbReference type="OrthoDB" id="666789at2759"/>
<dbReference type="Pfam" id="PF07816">
    <property type="entry name" value="DUF1645"/>
    <property type="match status" value="1"/>
</dbReference>
<gene>
    <name evidence="2" type="ORF">AXF42_Ash012859</name>
</gene>
<evidence type="ECO:0000313" key="2">
    <source>
        <dbReference type="EMBL" id="PKA56729.1"/>
    </source>
</evidence>
<dbReference type="Proteomes" id="UP000236161">
    <property type="component" value="Unassembled WGS sequence"/>
</dbReference>
<dbReference type="InterPro" id="IPR012442">
    <property type="entry name" value="DUF1645_plant"/>
</dbReference>
<accession>A0A2I0AME9</accession>
<feature type="compositionally biased region" description="Low complexity" evidence="1">
    <location>
        <begin position="151"/>
        <end position="161"/>
    </location>
</feature>
<sequence length="270" mass="29350">MEERQSRGTLMEALSFGRTPASTAEVDAGDDFSWDEIEFEFASVESEPGDSPGLTADEIFSHGRILPVYPVFNQDLVAGVLEQSEEEELAKGMRRLAVDSEKRGLGSGSASSTLSISSEAEDLNRMHETGSNFCAWTPRSAPHSPEHWRKSSSTGSSSSPSRRWRLRDLVVGRSRSDGKEKLVAVPVPEEKNREKTRVFSRRSDGESAAAVGKGRNSAKGKAGGAVKEMDIVTAHRIFYSKGGAGAGRRSFLPYRQELLVGFFGNGGQTF</sequence>
<evidence type="ECO:0000313" key="3">
    <source>
        <dbReference type="Proteomes" id="UP000236161"/>
    </source>
</evidence>
<dbReference type="PANTHER" id="PTHR33095">
    <property type="entry name" value="OS07G0619500 PROTEIN"/>
    <property type="match status" value="1"/>
</dbReference>
<evidence type="ECO:0000256" key="1">
    <source>
        <dbReference type="SAM" id="MobiDB-lite"/>
    </source>
</evidence>
<keyword evidence="3" id="KW-1185">Reference proteome</keyword>
<dbReference type="EMBL" id="KZ451970">
    <property type="protein sequence ID" value="PKA56729.1"/>
    <property type="molecule type" value="Genomic_DNA"/>
</dbReference>
<feature type="compositionally biased region" description="Basic and acidic residues" evidence="1">
    <location>
        <begin position="191"/>
        <end position="205"/>
    </location>
</feature>
<feature type="region of interest" description="Disordered" evidence="1">
    <location>
        <begin position="1"/>
        <end position="29"/>
    </location>
</feature>
<organism evidence="2 3">
    <name type="scientific">Apostasia shenzhenica</name>
    <dbReference type="NCBI Taxonomy" id="1088818"/>
    <lineage>
        <taxon>Eukaryota</taxon>
        <taxon>Viridiplantae</taxon>
        <taxon>Streptophyta</taxon>
        <taxon>Embryophyta</taxon>
        <taxon>Tracheophyta</taxon>
        <taxon>Spermatophyta</taxon>
        <taxon>Magnoliopsida</taxon>
        <taxon>Liliopsida</taxon>
        <taxon>Asparagales</taxon>
        <taxon>Orchidaceae</taxon>
        <taxon>Apostasioideae</taxon>
        <taxon>Apostasia</taxon>
    </lineage>
</organism>
<dbReference type="PANTHER" id="PTHR33095:SF111">
    <property type="entry name" value="OS02G0134200 PROTEIN"/>
    <property type="match status" value="1"/>
</dbReference>
<feature type="region of interest" description="Disordered" evidence="1">
    <location>
        <begin position="191"/>
        <end position="221"/>
    </location>
</feature>
<proteinExistence type="predicted"/>